<feature type="binding site" description="axial binding residue" evidence="8">
    <location>
        <position position="58"/>
    </location>
    <ligand>
        <name>heme c</name>
        <dbReference type="ChEBI" id="CHEBI:61717"/>
        <label>1</label>
    </ligand>
    <ligandPart>
        <name>Fe</name>
        <dbReference type="ChEBI" id="CHEBI:18248"/>
    </ligandPart>
</feature>
<dbReference type="PANTHER" id="PTHR35008">
    <property type="entry name" value="BLL4482 PROTEIN-RELATED"/>
    <property type="match status" value="1"/>
</dbReference>
<dbReference type="RefSeq" id="WP_069623183.1">
    <property type="nucleotide sequence ID" value="NZ_LPWD01000079.1"/>
</dbReference>
<dbReference type="GO" id="GO:0009055">
    <property type="term" value="F:electron transfer activity"/>
    <property type="evidence" value="ECO:0007669"/>
    <property type="project" value="InterPro"/>
</dbReference>
<dbReference type="PROSITE" id="PS51007">
    <property type="entry name" value="CYTC"/>
    <property type="match status" value="3"/>
</dbReference>
<evidence type="ECO:0000313" key="11">
    <source>
        <dbReference type="EMBL" id="ODS03609.1"/>
    </source>
</evidence>
<protein>
    <recommendedName>
        <fullName evidence="10">Cytochrome c domain-containing protein</fullName>
    </recommendedName>
</protein>
<dbReference type="GO" id="GO:0016614">
    <property type="term" value="F:oxidoreductase activity, acting on CH-OH group of donors"/>
    <property type="evidence" value="ECO:0007669"/>
    <property type="project" value="InterPro"/>
</dbReference>
<evidence type="ECO:0000256" key="4">
    <source>
        <dbReference type="ARBA" id="ARBA00022723"/>
    </source>
</evidence>
<evidence type="ECO:0000256" key="9">
    <source>
        <dbReference type="SAM" id="Phobius"/>
    </source>
</evidence>
<feature type="binding site" description="covalent" evidence="7">
    <location>
        <position position="200"/>
    </location>
    <ligand>
        <name>heme c</name>
        <dbReference type="ChEBI" id="CHEBI:61717"/>
        <label>2</label>
    </ligand>
</feature>
<comment type="caution">
    <text evidence="11">The sequence shown here is derived from an EMBL/GenBank/DDBJ whole genome shotgun (WGS) entry which is preliminary data.</text>
</comment>
<dbReference type="InterPro" id="IPR014353">
    <property type="entry name" value="Membr-bd_ADH_cyt_c"/>
</dbReference>
<evidence type="ECO:0000256" key="3">
    <source>
        <dbReference type="ARBA" id="ARBA00022660"/>
    </source>
</evidence>
<dbReference type="GO" id="GO:0016020">
    <property type="term" value="C:membrane"/>
    <property type="evidence" value="ECO:0007669"/>
    <property type="project" value="InterPro"/>
</dbReference>
<keyword evidence="12" id="KW-1185">Reference proteome</keyword>
<evidence type="ECO:0000259" key="10">
    <source>
        <dbReference type="PROSITE" id="PS51007"/>
    </source>
</evidence>
<evidence type="ECO:0000256" key="6">
    <source>
        <dbReference type="ARBA" id="ARBA00023004"/>
    </source>
</evidence>
<dbReference type="SUPFAM" id="SSF46626">
    <property type="entry name" value="Cytochrome c"/>
    <property type="match status" value="3"/>
</dbReference>
<keyword evidence="2 7" id="KW-0349">Heme</keyword>
<gene>
    <name evidence="11" type="ORF">AUC71_00655</name>
</gene>
<dbReference type="PIRSF" id="PIRSF000018">
    <property type="entry name" value="Mb_ADH_cyt_c"/>
    <property type="match status" value="1"/>
</dbReference>
<dbReference type="PRINTS" id="PR00605">
    <property type="entry name" value="CYTCHROMECIC"/>
</dbReference>
<dbReference type="InterPro" id="IPR009056">
    <property type="entry name" value="Cyt_c-like_dom"/>
</dbReference>
<dbReference type="AlphaFoldDB" id="A0A1E3WCS2"/>
<feature type="binding site" description="axial binding residue" evidence="8">
    <location>
        <position position="328"/>
    </location>
    <ligand>
        <name>heme c</name>
        <dbReference type="ChEBI" id="CHEBI:61717"/>
        <label>3</label>
    </ligand>
    <ligandPart>
        <name>Fe</name>
        <dbReference type="ChEBI" id="CHEBI:18248"/>
    </ligandPart>
</feature>
<comment type="cofactor">
    <cofactor evidence="7">
        <name>heme c</name>
        <dbReference type="ChEBI" id="CHEBI:61717"/>
    </cofactor>
    <text evidence="7">Binds 3 heme c groups covalently per subunit.</text>
</comment>
<evidence type="ECO:0000256" key="8">
    <source>
        <dbReference type="PIRSR" id="PIRSR000018-51"/>
    </source>
</evidence>
<dbReference type="EMBL" id="LPWD01000079">
    <property type="protein sequence ID" value="ODS03609.1"/>
    <property type="molecule type" value="Genomic_DNA"/>
</dbReference>
<accession>A0A1E3WCS2</accession>
<evidence type="ECO:0000256" key="7">
    <source>
        <dbReference type="PIRSR" id="PIRSR000018-50"/>
    </source>
</evidence>
<feature type="binding site" description="covalent" evidence="7">
    <location>
        <position position="57"/>
    </location>
    <ligand>
        <name>heme c</name>
        <dbReference type="ChEBI" id="CHEBI:61717"/>
        <label>1</label>
    </ligand>
</feature>
<dbReference type="GO" id="GO:0005506">
    <property type="term" value="F:iron ion binding"/>
    <property type="evidence" value="ECO:0007669"/>
    <property type="project" value="InterPro"/>
</dbReference>
<feature type="binding site" description="covalent" evidence="7">
    <location>
        <position position="203"/>
    </location>
    <ligand>
        <name>heme c</name>
        <dbReference type="ChEBI" id="CHEBI:61717"/>
        <label>2</label>
    </ligand>
</feature>
<keyword evidence="1" id="KW-0813">Transport</keyword>
<dbReference type="GO" id="GO:0020037">
    <property type="term" value="F:heme binding"/>
    <property type="evidence" value="ECO:0007669"/>
    <property type="project" value="InterPro"/>
</dbReference>
<keyword evidence="9" id="KW-0812">Transmembrane</keyword>
<feature type="domain" description="Cytochrome c" evidence="10">
    <location>
        <begin position="185"/>
        <end position="292"/>
    </location>
</feature>
<feature type="domain" description="Cytochrome c" evidence="10">
    <location>
        <begin position="40"/>
        <end position="143"/>
    </location>
</feature>
<feature type="domain" description="Cytochrome c" evidence="10">
    <location>
        <begin position="311"/>
        <end position="401"/>
    </location>
</feature>
<sequence length="421" mass="44942">MALDRTTGGLALIAIAAYGLFAALWGVAPVVDHPLSRDPATIAAGKYLAAAGDCTSCHTAEGGETFAGGRPLATPFGTIYSANITPDPKTGIGDLNSARFYQLMAYGADSPLDPLYPAMPYTSFHNVTREDSDALFSYFMSGPAVEQPATPNEMSFPFDIRPLMFAWDFLFASRKPFEKTPDKDEVWNRGAYLVEGLGHCGECHTPRNAFGAMENSKSLKGAVVGDFEAPDITPSALDGRGWSREDLVLYFETGASPRGSAFGDMFLAVKKSLHLLTHDDRMAIATYLMDVGGSQPSKGEAVVAKLGDDAHENRSGRVLYLSNCSLCHGPNGQGVEATMPPLAGNATLAQPDGVNLIKVMAQGLDPQRVSLTLAYGPMPAFRDRLSAGQMADLANYVRSVFATNGDDLPKLGAEEVSRILR</sequence>
<dbReference type="InterPro" id="IPR036909">
    <property type="entry name" value="Cyt_c-like_dom_sf"/>
</dbReference>
<dbReference type="OrthoDB" id="9811281at2"/>
<evidence type="ECO:0000256" key="2">
    <source>
        <dbReference type="ARBA" id="ARBA00022617"/>
    </source>
</evidence>
<evidence type="ECO:0000256" key="1">
    <source>
        <dbReference type="ARBA" id="ARBA00022448"/>
    </source>
</evidence>
<evidence type="ECO:0000256" key="5">
    <source>
        <dbReference type="ARBA" id="ARBA00022982"/>
    </source>
</evidence>
<organism evidence="11 12">
    <name type="scientific">Methyloceanibacter marginalis</name>
    <dbReference type="NCBI Taxonomy" id="1774971"/>
    <lineage>
        <taxon>Bacteria</taxon>
        <taxon>Pseudomonadati</taxon>
        <taxon>Pseudomonadota</taxon>
        <taxon>Alphaproteobacteria</taxon>
        <taxon>Hyphomicrobiales</taxon>
        <taxon>Hyphomicrobiaceae</taxon>
        <taxon>Methyloceanibacter</taxon>
    </lineage>
</organism>
<name>A0A1E3WCS2_9HYPH</name>
<keyword evidence="3" id="KW-0679">Respiratory chain</keyword>
<keyword evidence="5" id="KW-0249">Electron transport</keyword>
<dbReference type="InterPro" id="IPR051459">
    <property type="entry name" value="Cytochrome_c-type_DH"/>
</dbReference>
<reference evidence="11 12" key="1">
    <citation type="journal article" date="2016" name="Environ. Microbiol.">
        <title>New Methyloceanibacter diversity from North Sea sediments includes methanotroph containing solely the soluble methane monooxygenase.</title>
        <authorList>
            <person name="Vekeman B."/>
            <person name="Kerckhof F.M."/>
            <person name="Cremers G."/>
            <person name="de Vos P."/>
            <person name="Vandamme P."/>
            <person name="Boon N."/>
            <person name="Op den Camp H.J."/>
            <person name="Heylen K."/>
        </authorList>
    </citation>
    <scope>NUCLEOTIDE SEQUENCE [LARGE SCALE GENOMIC DNA]</scope>
    <source>
        <strain evidence="11 12">R-67177</strain>
    </source>
</reference>
<dbReference type="Gene3D" id="1.10.760.10">
    <property type="entry name" value="Cytochrome c-like domain"/>
    <property type="match status" value="2"/>
</dbReference>
<keyword evidence="4 8" id="KW-0479">Metal-binding</keyword>
<keyword evidence="9" id="KW-0472">Membrane</keyword>
<dbReference type="Proteomes" id="UP000095042">
    <property type="component" value="Unassembled WGS sequence"/>
</dbReference>
<evidence type="ECO:0000313" key="12">
    <source>
        <dbReference type="Proteomes" id="UP000095042"/>
    </source>
</evidence>
<keyword evidence="6 8" id="KW-0408">Iron</keyword>
<dbReference type="PANTHER" id="PTHR35008:SF4">
    <property type="entry name" value="BLL4482 PROTEIN"/>
    <property type="match status" value="1"/>
</dbReference>
<dbReference type="InterPro" id="IPR008168">
    <property type="entry name" value="Cyt_C_IC"/>
</dbReference>
<feature type="binding site" description="axial binding residue" evidence="8">
    <location>
        <position position="204"/>
    </location>
    <ligand>
        <name>heme c</name>
        <dbReference type="ChEBI" id="CHEBI:61717"/>
        <label>2</label>
    </ligand>
    <ligandPart>
        <name>Fe</name>
        <dbReference type="ChEBI" id="CHEBI:18248"/>
    </ligandPart>
</feature>
<feature type="binding site" description="covalent" evidence="7">
    <location>
        <position position="54"/>
    </location>
    <ligand>
        <name>heme c</name>
        <dbReference type="ChEBI" id="CHEBI:61717"/>
        <label>1</label>
    </ligand>
</feature>
<dbReference type="Pfam" id="PF00034">
    <property type="entry name" value="Cytochrom_C"/>
    <property type="match status" value="1"/>
</dbReference>
<feature type="binding site" description="covalent" evidence="7">
    <location>
        <position position="327"/>
    </location>
    <ligand>
        <name>heme c</name>
        <dbReference type="ChEBI" id="CHEBI:61717"/>
        <label>3</label>
    </ligand>
</feature>
<feature type="transmembrane region" description="Helical" evidence="9">
    <location>
        <begin position="7"/>
        <end position="28"/>
    </location>
</feature>
<keyword evidence="9" id="KW-1133">Transmembrane helix</keyword>
<proteinExistence type="predicted"/>
<feature type="binding site" description="covalent" evidence="7">
    <location>
        <position position="324"/>
    </location>
    <ligand>
        <name>heme c</name>
        <dbReference type="ChEBI" id="CHEBI:61717"/>
        <label>3</label>
    </ligand>
</feature>